<dbReference type="Gene3D" id="1.10.3720.10">
    <property type="entry name" value="MetI-like"/>
    <property type="match status" value="1"/>
</dbReference>
<dbReference type="PANTHER" id="PTHR43386:SF26">
    <property type="entry name" value="ABC TRANSPORTER PERMEASE PROTEIN"/>
    <property type="match status" value="1"/>
</dbReference>
<feature type="transmembrane region" description="Helical" evidence="7">
    <location>
        <begin position="221"/>
        <end position="245"/>
    </location>
</feature>
<feature type="domain" description="ABC transmembrane type-1" evidence="8">
    <location>
        <begin position="82"/>
        <end position="272"/>
    </location>
</feature>
<accession>A0A934IKY5</accession>
<dbReference type="SUPFAM" id="SSF161098">
    <property type="entry name" value="MetI-like"/>
    <property type="match status" value="1"/>
</dbReference>
<evidence type="ECO:0000256" key="1">
    <source>
        <dbReference type="ARBA" id="ARBA00004651"/>
    </source>
</evidence>
<evidence type="ECO:0000256" key="6">
    <source>
        <dbReference type="ARBA" id="ARBA00023136"/>
    </source>
</evidence>
<dbReference type="Proteomes" id="UP000609531">
    <property type="component" value="Unassembled WGS sequence"/>
</dbReference>
<evidence type="ECO:0000256" key="3">
    <source>
        <dbReference type="ARBA" id="ARBA00022475"/>
    </source>
</evidence>
<evidence type="ECO:0000256" key="4">
    <source>
        <dbReference type="ARBA" id="ARBA00022692"/>
    </source>
</evidence>
<keyword evidence="10" id="KW-1185">Reference proteome</keyword>
<dbReference type="InterPro" id="IPR035906">
    <property type="entry name" value="MetI-like_sf"/>
</dbReference>
<sequence>MKSVVRRYFANRATLGVAILLVCVGAAVFAPFLANQNPYDLAQLNIMDSGLPPGSEGWDGHYYWLGTDEQGRDLLSAILYGLRVSLFVALASTACALVVGVSVGLFAAYRGGAFDALLMRVVDLQLSFPSILIALILLAAFGPGLDKVVLAITASQWAYFARTIRSSAQAERSREYIQAAQVLRYSSLRIMIVHLLPNSVAELGVVVAVEMASAVALEATLSFLGIGLPITQPSLGLLIANGFSFMLVNKYWISVFPGLVLMAVLISFNMIGEHLRKINEPGYAA</sequence>
<protein>
    <submittedName>
        <fullName evidence="9">ABC transporter permease</fullName>
    </submittedName>
</protein>
<comment type="similarity">
    <text evidence="7">Belongs to the binding-protein-dependent transport system permease family.</text>
</comment>
<dbReference type="InterPro" id="IPR000515">
    <property type="entry name" value="MetI-like"/>
</dbReference>
<dbReference type="GO" id="GO:0005886">
    <property type="term" value="C:plasma membrane"/>
    <property type="evidence" value="ECO:0007669"/>
    <property type="project" value="UniProtKB-SubCell"/>
</dbReference>
<evidence type="ECO:0000313" key="10">
    <source>
        <dbReference type="Proteomes" id="UP000609531"/>
    </source>
</evidence>
<dbReference type="AlphaFoldDB" id="A0A934IKY5"/>
<proteinExistence type="inferred from homology"/>
<comment type="subcellular location">
    <subcellularLocation>
        <location evidence="1 7">Cell membrane</location>
        <topology evidence="1 7">Multi-pass membrane protein</topology>
    </subcellularLocation>
</comment>
<keyword evidence="2 7" id="KW-0813">Transport</keyword>
<feature type="transmembrane region" description="Helical" evidence="7">
    <location>
        <begin position="121"/>
        <end position="141"/>
    </location>
</feature>
<keyword evidence="4 7" id="KW-0812">Transmembrane</keyword>
<dbReference type="PANTHER" id="PTHR43386">
    <property type="entry name" value="OLIGOPEPTIDE TRANSPORT SYSTEM PERMEASE PROTEIN APPC"/>
    <property type="match status" value="1"/>
</dbReference>
<evidence type="ECO:0000256" key="7">
    <source>
        <dbReference type="RuleBase" id="RU363032"/>
    </source>
</evidence>
<dbReference type="GO" id="GO:0055085">
    <property type="term" value="P:transmembrane transport"/>
    <property type="evidence" value="ECO:0007669"/>
    <property type="project" value="InterPro"/>
</dbReference>
<comment type="caution">
    <text evidence="9">The sequence shown here is derived from an EMBL/GenBank/DDBJ whole genome shotgun (WGS) entry which is preliminary data.</text>
</comment>
<keyword evidence="3" id="KW-1003">Cell membrane</keyword>
<dbReference type="InterPro" id="IPR050366">
    <property type="entry name" value="BP-dependent_transpt_permease"/>
</dbReference>
<dbReference type="EMBL" id="JAEKJA010000031">
    <property type="protein sequence ID" value="MBJ3778549.1"/>
    <property type="molecule type" value="Genomic_DNA"/>
</dbReference>
<feature type="transmembrane region" description="Helical" evidence="7">
    <location>
        <begin position="251"/>
        <end position="271"/>
    </location>
</feature>
<dbReference type="RefSeq" id="WP_198884455.1">
    <property type="nucleotide sequence ID" value="NZ_JAEKJA010000031.1"/>
</dbReference>
<dbReference type="CDD" id="cd06261">
    <property type="entry name" value="TM_PBP2"/>
    <property type="match status" value="1"/>
</dbReference>
<evidence type="ECO:0000256" key="2">
    <source>
        <dbReference type="ARBA" id="ARBA00022448"/>
    </source>
</evidence>
<evidence type="ECO:0000259" key="8">
    <source>
        <dbReference type="PROSITE" id="PS50928"/>
    </source>
</evidence>
<dbReference type="Pfam" id="PF00528">
    <property type="entry name" value="BPD_transp_1"/>
    <property type="match status" value="1"/>
</dbReference>
<keyword evidence="6 7" id="KW-0472">Membrane</keyword>
<evidence type="ECO:0000256" key="5">
    <source>
        <dbReference type="ARBA" id="ARBA00022989"/>
    </source>
</evidence>
<reference evidence="9" key="1">
    <citation type="submission" date="2020-12" db="EMBL/GenBank/DDBJ databases">
        <title>Bacterial taxonomy.</title>
        <authorList>
            <person name="Pan X."/>
        </authorList>
    </citation>
    <scope>NUCLEOTIDE SEQUENCE</scope>
    <source>
        <strain evidence="9">B2012</strain>
    </source>
</reference>
<feature type="transmembrane region" description="Helical" evidence="7">
    <location>
        <begin position="84"/>
        <end position="109"/>
    </location>
</feature>
<dbReference type="PROSITE" id="PS50928">
    <property type="entry name" value="ABC_TM1"/>
    <property type="match status" value="1"/>
</dbReference>
<gene>
    <name evidence="9" type="ORF">JCR33_22805</name>
</gene>
<name>A0A934IKY5_9HYPH</name>
<keyword evidence="5 7" id="KW-1133">Transmembrane helix</keyword>
<evidence type="ECO:0000313" key="9">
    <source>
        <dbReference type="EMBL" id="MBJ3778549.1"/>
    </source>
</evidence>
<organism evidence="9 10">
    <name type="scientific">Acuticoccus mangrovi</name>
    <dbReference type="NCBI Taxonomy" id="2796142"/>
    <lineage>
        <taxon>Bacteria</taxon>
        <taxon>Pseudomonadati</taxon>
        <taxon>Pseudomonadota</taxon>
        <taxon>Alphaproteobacteria</taxon>
        <taxon>Hyphomicrobiales</taxon>
        <taxon>Amorphaceae</taxon>
        <taxon>Acuticoccus</taxon>
    </lineage>
</organism>
<feature type="transmembrane region" description="Helical" evidence="7">
    <location>
        <begin position="12"/>
        <end position="34"/>
    </location>
</feature>